<dbReference type="Proteomes" id="UP000446768">
    <property type="component" value="Unassembled WGS sequence"/>
</dbReference>
<evidence type="ECO:0000259" key="4">
    <source>
        <dbReference type="Pfam" id="PF01814"/>
    </source>
</evidence>
<comment type="similarity">
    <text evidence="1">Belongs to the hemerythrin family.</text>
</comment>
<keyword evidence="3" id="KW-0408">Iron</keyword>
<dbReference type="CDD" id="cd12107">
    <property type="entry name" value="Hemerythrin"/>
    <property type="match status" value="1"/>
</dbReference>
<dbReference type="SUPFAM" id="SSF47188">
    <property type="entry name" value="Hemerythrin-like"/>
    <property type="match status" value="1"/>
</dbReference>
<dbReference type="NCBIfam" id="TIGR02481">
    <property type="entry name" value="hemeryth_dom"/>
    <property type="match status" value="1"/>
</dbReference>
<dbReference type="Pfam" id="PF01814">
    <property type="entry name" value="Hemerythrin"/>
    <property type="match status" value="1"/>
</dbReference>
<keyword evidence="6" id="KW-1185">Reference proteome</keyword>
<feature type="domain" description="Hemerythrin-like" evidence="4">
    <location>
        <begin position="21"/>
        <end position="128"/>
    </location>
</feature>
<dbReference type="InterPro" id="IPR012312">
    <property type="entry name" value="Hemerythrin-like"/>
</dbReference>
<protein>
    <recommendedName>
        <fullName evidence="4">Hemerythrin-like domain-containing protein</fullName>
    </recommendedName>
</protein>
<evidence type="ECO:0000313" key="5">
    <source>
        <dbReference type="EMBL" id="MRV70383.1"/>
    </source>
</evidence>
<dbReference type="EMBL" id="WKJJ01000001">
    <property type="protein sequence ID" value="MRV70383.1"/>
    <property type="molecule type" value="Genomic_DNA"/>
</dbReference>
<dbReference type="InterPro" id="IPR012827">
    <property type="entry name" value="Hemerythrin_metal-bd"/>
</dbReference>
<organism evidence="5 6">
    <name type="scientific">Pseudoduganella rivuli</name>
    <dbReference type="NCBI Taxonomy" id="2666085"/>
    <lineage>
        <taxon>Bacteria</taxon>
        <taxon>Pseudomonadati</taxon>
        <taxon>Pseudomonadota</taxon>
        <taxon>Betaproteobacteria</taxon>
        <taxon>Burkholderiales</taxon>
        <taxon>Oxalobacteraceae</taxon>
        <taxon>Telluria group</taxon>
        <taxon>Pseudoduganella</taxon>
    </lineage>
</organism>
<evidence type="ECO:0000256" key="1">
    <source>
        <dbReference type="ARBA" id="ARBA00010587"/>
    </source>
</evidence>
<evidence type="ECO:0000256" key="2">
    <source>
        <dbReference type="ARBA" id="ARBA00022723"/>
    </source>
</evidence>
<sequence>MQEYEMMNSPFLPPDATLGDSTLDAVHGLIFDTLIRKRELPPETFPAAYDELVKGMETDFRREEQLMESFPYPGAAQHRAQHARMLAGMHHAAAALMQGDCTPARRALAALTDWFPIHISTMDRYLLRAFREHQQAARTET</sequence>
<dbReference type="AlphaFoldDB" id="A0A7X2LR35"/>
<dbReference type="InterPro" id="IPR035938">
    <property type="entry name" value="Hemerythrin-like_sf"/>
</dbReference>
<reference evidence="5 6" key="1">
    <citation type="submission" date="2019-11" db="EMBL/GenBank/DDBJ databases">
        <title>Novel species isolated from a subtropical stream in China.</title>
        <authorList>
            <person name="Lu H."/>
        </authorList>
    </citation>
    <scope>NUCLEOTIDE SEQUENCE [LARGE SCALE GENOMIC DNA]</scope>
    <source>
        <strain evidence="5 6">FT92W</strain>
    </source>
</reference>
<name>A0A7X2LR35_9BURK</name>
<accession>A0A7X2LR35</accession>
<evidence type="ECO:0000256" key="3">
    <source>
        <dbReference type="ARBA" id="ARBA00023004"/>
    </source>
</evidence>
<evidence type="ECO:0000313" key="6">
    <source>
        <dbReference type="Proteomes" id="UP000446768"/>
    </source>
</evidence>
<gene>
    <name evidence="5" type="ORF">GJ700_01435</name>
</gene>
<dbReference type="GO" id="GO:0046872">
    <property type="term" value="F:metal ion binding"/>
    <property type="evidence" value="ECO:0007669"/>
    <property type="project" value="UniProtKB-KW"/>
</dbReference>
<keyword evidence="2" id="KW-0479">Metal-binding</keyword>
<proteinExistence type="inferred from homology"/>
<dbReference type="Gene3D" id="1.20.120.50">
    <property type="entry name" value="Hemerythrin-like"/>
    <property type="match status" value="1"/>
</dbReference>
<comment type="caution">
    <text evidence="5">The sequence shown here is derived from an EMBL/GenBank/DDBJ whole genome shotgun (WGS) entry which is preliminary data.</text>
</comment>